<dbReference type="AlphaFoldDB" id="A0A382P234"/>
<evidence type="ECO:0000256" key="1">
    <source>
        <dbReference type="SAM" id="Coils"/>
    </source>
</evidence>
<organism evidence="2">
    <name type="scientific">marine metagenome</name>
    <dbReference type="NCBI Taxonomy" id="408172"/>
    <lineage>
        <taxon>unclassified sequences</taxon>
        <taxon>metagenomes</taxon>
        <taxon>ecological metagenomes</taxon>
    </lineage>
</organism>
<proteinExistence type="predicted"/>
<accession>A0A382P234</accession>
<name>A0A382P234_9ZZZZ</name>
<keyword evidence="1" id="KW-0175">Coiled coil</keyword>
<gene>
    <name evidence="2" type="ORF">METZ01_LOCUS318755</name>
</gene>
<protein>
    <submittedName>
        <fullName evidence="2">Uncharacterized protein</fullName>
    </submittedName>
</protein>
<evidence type="ECO:0000313" key="2">
    <source>
        <dbReference type="EMBL" id="SVC65901.1"/>
    </source>
</evidence>
<reference evidence="2" key="1">
    <citation type="submission" date="2018-05" db="EMBL/GenBank/DDBJ databases">
        <authorList>
            <person name="Lanie J.A."/>
            <person name="Ng W.-L."/>
            <person name="Kazmierczak K.M."/>
            <person name="Andrzejewski T.M."/>
            <person name="Davidsen T.M."/>
            <person name="Wayne K.J."/>
            <person name="Tettelin H."/>
            <person name="Glass J.I."/>
            <person name="Rusch D."/>
            <person name="Podicherti R."/>
            <person name="Tsui H.-C.T."/>
            <person name="Winkler M.E."/>
        </authorList>
    </citation>
    <scope>NUCLEOTIDE SEQUENCE</scope>
</reference>
<dbReference type="EMBL" id="UINC01103481">
    <property type="protein sequence ID" value="SVC65901.1"/>
    <property type="molecule type" value="Genomic_DNA"/>
</dbReference>
<sequence>AVHMKEHSDRLKAFVFEQLKSEIAELHEDQKVMATNFAKLEDFVGDALSKEIAEFHEDKKDVTETKVRLIREAKAHFEKVRQKFIQKGASKVSEIVGRHLKKEISQLKDDIDASRKNDFGRRLFESYAQEYTNSFLNSKSETAKLLKVVDVTKQQLEDAKSTANEKEKIIDSKQVEIDGLKTKAEREAVVNELVTPLNTEQKEIMTNLLESVSTGKLRKQFDKYMPSVINGRSPAKKASSTIGTEVTGDKIQTNIGNVSQFNRNIVDIKRLAGI</sequence>
<feature type="non-terminal residue" evidence="2">
    <location>
        <position position="1"/>
    </location>
</feature>
<feature type="coiled-coil region" evidence="1">
    <location>
        <begin position="149"/>
        <end position="176"/>
    </location>
</feature>